<gene>
    <name evidence="1" type="ORF">X801_00681</name>
</gene>
<proteinExistence type="predicted"/>
<organism evidence="1 2">
    <name type="scientific">Opisthorchis viverrini</name>
    <name type="common">Southeast Asian liver fluke</name>
    <dbReference type="NCBI Taxonomy" id="6198"/>
    <lineage>
        <taxon>Eukaryota</taxon>
        <taxon>Metazoa</taxon>
        <taxon>Spiralia</taxon>
        <taxon>Lophotrochozoa</taxon>
        <taxon>Platyhelminthes</taxon>
        <taxon>Trematoda</taxon>
        <taxon>Digenea</taxon>
        <taxon>Opisthorchiida</taxon>
        <taxon>Opisthorchiata</taxon>
        <taxon>Opisthorchiidae</taxon>
        <taxon>Opisthorchis</taxon>
    </lineage>
</organism>
<feature type="non-terminal residue" evidence="1">
    <location>
        <position position="1"/>
    </location>
</feature>
<keyword evidence="2" id="KW-1185">Reference proteome</keyword>
<reference evidence="1 2" key="1">
    <citation type="submission" date="2015-03" db="EMBL/GenBank/DDBJ databases">
        <title>Draft genome of the nematode, Opisthorchis viverrini.</title>
        <authorList>
            <person name="Mitreva M."/>
        </authorList>
    </citation>
    <scope>NUCLEOTIDE SEQUENCE [LARGE SCALE GENOMIC DNA]</scope>
    <source>
        <strain evidence="1">Khon Kaen</strain>
    </source>
</reference>
<protein>
    <submittedName>
        <fullName evidence="1">Uncharacterized protein</fullName>
    </submittedName>
</protein>
<evidence type="ECO:0000313" key="2">
    <source>
        <dbReference type="Proteomes" id="UP000243686"/>
    </source>
</evidence>
<dbReference type="EMBL" id="KV891550">
    <property type="protein sequence ID" value="OON23403.1"/>
    <property type="molecule type" value="Genomic_DNA"/>
</dbReference>
<evidence type="ECO:0000313" key="1">
    <source>
        <dbReference type="EMBL" id="OON23403.1"/>
    </source>
</evidence>
<dbReference type="Proteomes" id="UP000243686">
    <property type="component" value="Unassembled WGS sequence"/>
</dbReference>
<accession>A0A1S8XAF3</accession>
<sequence length="165" mass="18263">PHVRTADDNSSAFVDDDTVVGRCTLKADHVRKATILTTANSDKKAVNLALNLWVNQLGKSVYIRTEHRPVVFPSKCKVTTADQPLGIVYKYEQGNTSHPTHISDAEQGRDIQKWSNRLHGVASALNDHVQNEAISRNPDMLRVVLNVTAAYALNSRVDSTVKESF</sequence>
<dbReference type="AlphaFoldDB" id="A0A1S8XAF3"/>
<name>A0A1S8XAF3_OPIVI</name>